<keyword evidence="1" id="KW-0378">Hydrolase</keyword>
<keyword evidence="1" id="KW-0255">Endonuclease</keyword>
<dbReference type="EMBL" id="CP003540">
    <property type="protein sequence ID" value="AJF93899.2"/>
    <property type="molecule type" value="Genomic_DNA"/>
</dbReference>
<sequence length="389" mass="44305">MKTWGTYRGCNMEDPLCVSERRALQCEYHRWAKLIPDKNTDIAEYCISIGERINKGPRYVELRIDALQTLRALPLLHQLEMSLWHLDFSRLIAIAQSLYGVETDLFEVIDEALAHYLHPKRANQKVPTAQAIRRFLHKLLESLNEAIEEPEQKPEPRVSFFETRQGKTVVHAVVDNGTAHLIKQRLAQLAREHACTDAEAFFFLASGQAPVVHLYSVKGSDTIETIDGSSFSPAVNKAITESAIWRDLDPYKDTTLAHYAFTGDLRRWIQARDGTCRFPGCSVASWHCDIDHIEEYGPNGLTKADNAQCLCRKHHNLKTSKAVDCIAGEDGEVTWLLDRDLRITTEPAGIMSEQRMFGQSFIQRAAKRIKKRRQMRKADRDYAADAPPF</sequence>
<organism evidence="1 2">
    <name type="scientific">Corynebacterium pseudotuberculosis 258</name>
    <dbReference type="NCBI Taxonomy" id="1168865"/>
    <lineage>
        <taxon>Bacteria</taxon>
        <taxon>Bacillati</taxon>
        <taxon>Actinomycetota</taxon>
        <taxon>Actinomycetes</taxon>
        <taxon>Mycobacteriales</taxon>
        <taxon>Corynebacteriaceae</taxon>
        <taxon>Corynebacterium</taxon>
    </lineage>
</organism>
<keyword evidence="1" id="KW-0540">Nuclease</keyword>
<dbReference type="RefSeq" id="WP_014367666.1">
    <property type="nucleotide sequence ID" value="NC_017945.3"/>
</dbReference>
<dbReference type="InterPro" id="IPR003615">
    <property type="entry name" value="HNH_nuc"/>
</dbReference>
<gene>
    <name evidence="1" type="ORF">CP258_09510</name>
</gene>
<evidence type="ECO:0000313" key="1">
    <source>
        <dbReference type="EMBL" id="AJF93899.2"/>
    </source>
</evidence>
<name>A0AAU8RZD9_CORPS</name>
<evidence type="ECO:0000313" key="2">
    <source>
        <dbReference type="Proteomes" id="UP000006465"/>
    </source>
</evidence>
<proteinExistence type="predicted"/>
<dbReference type="AlphaFoldDB" id="A0AAU8RZD9"/>
<dbReference type="KEGG" id="coe:CP258_09510"/>
<dbReference type="Gene3D" id="1.10.30.50">
    <property type="match status" value="1"/>
</dbReference>
<reference evidence="1 2" key="1">
    <citation type="journal article" date="2013" name="J. Biotechnol.">
        <title>Genome sequence of Corynebacterium pseudotuberculosis biovar equi strain 258 and prediction of antigenic targets to improve biotechnological vaccine production.</title>
        <authorList>
            <person name="Soares S.C."/>
            <person name="Trost E."/>
            <person name="Ramos R.T."/>
            <person name="Carneiro A.R."/>
            <person name="Santos A.R."/>
            <person name="Pinto A.C."/>
            <person name="Barbosa E."/>
            <person name="Aburjaile F."/>
            <person name="Ali A."/>
            <person name="Diniz C.A."/>
            <person name="Hassan S.S."/>
            <person name="Fiaux K."/>
            <person name="Guimaraes L.C."/>
            <person name="Bakhtiar S.M."/>
            <person name="Pereira U."/>
            <person name="Almeida S.S."/>
            <person name="Abreu V.A."/>
            <person name="Rocha F.S."/>
            <person name="Dorella F.A."/>
            <person name="Miyoshi A."/>
            <person name="Silva A."/>
            <person name="Azevedo V."/>
            <person name="Tauch A."/>
        </authorList>
    </citation>
    <scope>NUCLEOTIDE SEQUENCE [LARGE SCALE GENOMIC DNA]</scope>
    <source>
        <strain evidence="1 2">258</strain>
    </source>
</reference>
<dbReference type="Proteomes" id="UP000006465">
    <property type="component" value="Chromosome"/>
</dbReference>
<protein>
    <submittedName>
        <fullName evidence="1">HNH endonuclease</fullName>
    </submittedName>
</protein>
<dbReference type="CDD" id="cd00085">
    <property type="entry name" value="HNHc"/>
    <property type="match status" value="1"/>
</dbReference>
<accession>A0AAU8RZD9</accession>
<dbReference type="GO" id="GO:0004519">
    <property type="term" value="F:endonuclease activity"/>
    <property type="evidence" value="ECO:0007669"/>
    <property type="project" value="UniProtKB-KW"/>
</dbReference>